<dbReference type="Proteomes" id="UP000324974">
    <property type="component" value="Chromosome"/>
</dbReference>
<keyword evidence="4" id="KW-1185">Reference proteome</keyword>
<evidence type="ECO:0000256" key="2">
    <source>
        <dbReference type="SAM" id="SignalP"/>
    </source>
</evidence>
<comment type="similarity">
    <text evidence="1">Belongs to the outer membrane factor (OMF) (TC 1.B.17) family.</text>
</comment>
<dbReference type="RefSeq" id="WP_149112520.1">
    <property type="nucleotide sequence ID" value="NZ_CP042425.1"/>
</dbReference>
<accession>A0A5C1AIJ7</accession>
<dbReference type="Gene3D" id="1.20.1600.10">
    <property type="entry name" value="Outer membrane efflux proteins (OEP)"/>
    <property type="match status" value="1"/>
</dbReference>
<reference evidence="4" key="1">
    <citation type="submission" date="2019-08" db="EMBL/GenBank/DDBJ databases">
        <title>Limnoglobus roseus gen. nov., sp. nov., a novel freshwater planctomycete with a giant genome from the family Gemmataceae.</title>
        <authorList>
            <person name="Kulichevskaya I.S."/>
            <person name="Naumoff D.G."/>
            <person name="Miroshnikov K."/>
            <person name="Ivanova A."/>
            <person name="Philippov D.A."/>
            <person name="Hakobyan A."/>
            <person name="Rijpstra I.C."/>
            <person name="Sinninghe Damste J.S."/>
            <person name="Liesack W."/>
            <person name="Dedysh S.N."/>
        </authorList>
    </citation>
    <scope>NUCLEOTIDE SEQUENCE [LARGE SCALE GENOMIC DNA]</scope>
    <source>
        <strain evidence="4">PX52</strain>
    </source>
</reference>
<feature type="chain" id="PRO_5022957714" evidence="2">
    <location>
        <begin position="28"/>
        <end position="490"/>
    </location>
</feature>
<evidence type="ECO:0000313" key="4">
    <source>
        <dbReference type="Proteomes" id="UP000324974"/>
    </source>
</evidence>
<dbReference type="EMBL" id="CP042425">
    <property type="protein sequence ID" value="QEL17977.1"/>
    <property type="molecule type" value="Genomic_DNA"/>
</dbReference>
<keyword evidence="2" id="KW-0732">Signal</keyword>
<proteinExistence type="inferred from homology"/>
<evidence type="ECO:0000256" key="1">
    <source>
        <dbReference type="ARBA" id="ARBA00007613"/>
    </source>
</evidence>
<feature type="signal peptide" evidence="2">
    <location>
        <begin position="1"/>
        <end position="27"/>
    </location>
</feature>
<dbReference type="OrthoDB" id="257841at2"/>
<dbReference type="AlphaFoldDB" id="A0A5C1AIJ7"/>
<evidence type="ECO:0000313" key="3">
    <source>
        <dbReference type="EMBL" id="QEL17977.1"/>
    </source>
</evidence>
<dbReference type="SUPFAM" id="SSF56954">
    <property type="entry name" value="Outer membrane efflux proteins (OEP)"/>
    <property type="match status" value="1"/>
</dbReference>
<dbReference type="Pfam" id="PF02321">
    <property type="entry name" value="OEP"/>
    <property type="match status" value="2"/>
</dbReference>
<sequence length="490" mass="52572">MKRPRLQTQLTPLVVLACALGSVGCHGTPVAPDRGTVAARLGERVGQPVALPTTAGPVTLPPGASFDDGVTEDEAVAIALWNNAAFQELLVDLGVARGDLIQAGLLPNPEFVYYWPAADKPLKYLLDFPIESLWLRPIRVKAAKHDADRAAHRLAQAGLDLMRDVRQAYADVVLAGERVRVAGEGVKLRGRIAELAEIRLTAGDISPQEAATARIDALQAQQDATRIAFDVPVAEERLKNLMGVGPLRTPLALDPAAVPADQTFDPDALAQDAMATRPDALAAAELVAAAQARVKFAKLGWVRFLGILDATSGRNTGHEFGPALRFTVPIFNRNQGGIARADAELERAVRNQHTVAYQIILDVQRSYLQYQQACAELAALRTKVRPEVEAAIQRSQGAYREGNVAIFIVLETTRQLLDSYLREAVLVADLRRFWAELERSVGKRLGTPCPGGPPRPTGAVPLHAACYAVLGLQRGTPPAGVTTTSTGAKP</sequence>
<dbReference type="PROSITE" id="PS51257">
    <property type="entry name" value="PROKAR_LIPOPROTEIN"/>
    <property type="match status" value="1"/>
</dbReference>
<name>A0A5C1AIJ7_9BACT</name>
<protein>
    <submittedName>
        <fullName evidence="3">TolC family protein</fullName>
    </submittedName>
</protein>
<organism evidence="3 4">
    <name type="scientific">Limnoglobus roseus</name>
    <dbReference type="NCBI Taxonomy" id="2598579"/>
    <lineage>
        <taxon>Bacteria</taxon>
        <taxon>Pseudomonadati</taxon>
        <taxon>Planctomycetota</taxon>
        <taxon>Planctomycetia</taxon>
        <taxon>Gemmatales</taxon>
        <taxon>Gemmataceae</taxon>
        <taxon>Limnoglobus</taxon>
    </lineage>
</organism>
<dbReference type="PANTHER" id="PTHR30203:SF24">
    <property type="entry name" value="BLR4935 PROTEIN"/>
    <property type="match status" value="1"/>
</dbReference>
<dbReference type="GO" id="GO:0015562">
    <property type="term" value="F:efflux transmembrane transporter activity"/>
    <property type="evidence" value="ECO:0007669"/>
    <property type="project" value="InterPro"/>
</dbReference>
<dbReference type="InterPro" id="IPR003423">
    <property type="entry name" value="OMP_efflux"/>
</dbReference>
<dbReference type="PANTHER" id="PTHR30203">
    <property type="entry name" value="OUTER MEMBRANE CATION EFFLUX PROTEIN"/>
    <property type="match status" value="1"/>
</dbReference>
<dbReference type="KEGG" id="lrs:PX52LOC_04991"/>
<dbReference type="InterPro" id="IPR010131">
    <property type="entry name" value="MdtP/NodT-like"/>
</dbReference>
<gene>
    <name evidence="3" type="ORF">PX52LOC_04991</name>
</gene>